<dbReference type="RefSeq" id="WP_272778933.1">
    <property type="nucleotide sequence ID" value="NZ_JAQQLI010000037.1"/>
</dbReference>
<dbReference type="Proteomes" id="UP001165652">
    <property type="component" value="Unassembled WGS sequence"/>
</dbReference>
<keyword evidence="2" id="KW-0812">Transmembrane</keyword>
<feature type="transmembrane region" description="Helical" evidence="2">
    <location>
        <begin position="260"/>
        <end position="279"/>
    </location>
</feature>
<evidence type="ECO:0000313" key="4">
    <source>
        <dbReference type="Proteomes" id="UP001165652"/>
    </source>
</evidence>
<comment type="caution">
    <text evidence="3">The sequence shown here is derived from an EMBL/GenBank/DDBJ whole genome shotgun (WGS) entry which is preliminary data.</text>
</comment>
<evidence type="ECO:0008006" key="5">
    <source>
        <dbReference type="Google" id="ProtNLM"/>
    </source>
</evidence>
<feature type="transmembrane region" description="Helical" evidence="2">
    <location>
        <begin position="131"/>
        <end position="153"/>
    </location>
</feature>
<name>A0ABT5JEH3_RHOTP</name>
<feature type="transmembrane region" description="Helical" evidence="2">
    <location>
        <begin position="414"/>
        <end position="434"/>
    </location>
</feature>
<feature type="transmembrane region" description="Helical" evidence="2">
    <location>
        <begin position="343"/>
        <end position="364"/>
    </location>
</feature>
<accession>A0ABT5JEH3</accession>
<dbReference type="EMBL" id="JAQQLI010000037">
    <property type="protein sequence ID" value="MDC7788095.1"/>
    <property type="molecule type" value="Genomic_DNA"/>
</dbReference>
<feature type="transmembrane region" description="Helical" evidence="2">
    <location>
        <begin position="189"/>
        <end position="211"/>
    </location>
</feature>
<gene>
    <name evidence="3" type="ORF">PQJ73_20590</name>
</gene>
<keyword evidence="2" id="KW-1133">Transmembrane helix</keyword>
<keyword evidence="4" id="KW-1185">Reference proteome</keyword>
<keyword evidence="2" id="KW-0472">Membrane</keyword>
<reference evidence="3" key="1">
    <citation type="journal article" date="2023" name="Microbiol Resour">
        <title>Genome Sequences of Rhodoplanes serenus and Two Thermotolerant Strains, Rhodoplanes tepidamans and 'Rhodoplanes cryptolactis,' Further Refine the Genus.</title>
        <authorList>
            <person name="Rayyan A.A."/>
            <person name="Kyndt J.A."/>
        </authorList>
    </citation>
    <scope>NUCLEOTIDE SEQUENCE</scope>
    <source>
        <strain evidence="3">DSM 9987</strain>
    </source>
</reference>
<reference evidence="3" key="2">
    <citation type="submission" date="2023-02" db="EMBL/GenBank/DDBJ databases">
        <authorList>
            <person name="Rayyan A."/>
            <person name="Meyer T."/>
            <person name="Kyndt J.A."/>
        </authorList>
    </citation>
    <scope>NUCLEOTIDE SEQUENCE</scope>
    <source>
        <strain evidence="3">DSM 9987</strain>
    </source>
</reference>
<evidence type="ECO:0000313" key="3">
    <source>
        <dbReference type="EMBL" id="MDC7788095.1"/>
    </source>
</evidence>
<protein>
    <recommendedName>
        <fullName evidence="5">Glycosyltransferase RgtA/B/C/D-like domain-containing protein</fullName>
    </recommendedName>
</protein>
<feature type="transmembrane region" description="Helical" evidence="2">
    <location>
        <begin position="376"/>
        <end position="402"/>
    </location>
</feature>
<feature type="transmembrane region" description="Helical" evidence="2">
    <location>
        <begin position="443"/>
        <end position="463"/>
    </location>
</feature>
<feature type="region of interest" description="Disordered" evidence="1">
    <location>
        <begin position="1"/>
        <end position="30"/>
    </location>
</feature>
<sequence length="774" mass="82726">MVRFRTPSGSAAAGAADSAGGGGADLGGPEAPVPGLPRAAPWLSTPVVVVVGVLLSLWVTGALGIEVGAPLGLGDDHLFLLVQIKALLDGFGLRFVPALGFPGIQDNLFFPQFDLSQRALLWLLAQVSDRVFVVESLVYGIGIAAIFVSSFVVLRVLSVRPWLAAVASVVFVVSPFFARRAGVHDFLALYYAVPWGAALSYLVAAVATVGGGRKGPVAAFVALCLLIAGTSGLYYTFFTAMFVAVTALGMAAGQRDWRPLAIGLGLCGALLVLLIASGYRWHLADVLFGAVSQPRRQHYETLYYGLLVSDAVAPLRELGLFKGRFDIYSAVMRQFPGGERLEWPGVLLGAVIVAAPLFVLVGLFDRGPRPTDRLRVVWLSFALITFGLVFAVGSGLSFLFSYLLVPVIRAPTRIIPFLSFFALVSVCSVVELLLSEPTRRRRVAAGTTVALLLVGVPSALFPLSRLQASTRAGTQELRTGLAAMLKVVHAADMRAVLQLPVLPWPEVPPQRRFEAYQHMLPYVVDAVGSPVRWSYGLTPRQPQFAALRALVEGTTGVSTERARGLGFDGILVEKLAYTEDELAALAASIRTGLAPGCRIFEDGLRILYALAQPPDGVACLPEPPLQAEGAAVSARFTADDAPRTWLIEGWSVPEPPGTWSEGRRSVLYVRLPAARTAAGVTVRLDIEPYRPDPARRKRIDAVVDGRVVATLVVEPGAPVPSEWRFVLPADVVGDRDALLLTFAIDDPESASRHGAADPKTLGFLLERVVLEAAP</sequence>
<organism evidence="3 4">
    <name type="scientific">Rhodoplanes tepidamans</name>
    <name type="common">Rhodoplanes cryptolactis</name>
    <dbReference type="NCBI Taxonomy" id="200616"/>
    <lineage>
        <taxon>Bacteria</taxon>
        <taxon>Pseudomonadati</taxon>
        <taxon>Pseudomonadota</taxon>
        <taxon>Alphaproteobacteria</taxon>
        <taxon>Hyphomicrobiales</taxon>
        <taxon>Nitrobacteraceae</taxon>
        <taxon>Rhodoplanes</taxon>
    </lineage>
</organism>
<feature type="transmembrane region" description="Helical" evidence="2">
    <location>
        <begin position="159"/>
        <end position="177"/>
    </location>
</feature>
<feature type="transmembrane region" description="Helical" evidence="2">
    <location>
        <begin position="47"/>
        <end position="71"/>
    </location>
</feature>
<feature type="transmembrane region" description="Helical" evidence="2">
    <location>
        <begin position="217"/>
        <end position="248"/>
    </location>
</feature>
<evidence type="ECO:0000256" key="1">
    <source>
        <dbReference type="SAM" id="MobiDB-lite"/>
    </source>
</evidence>
<evidence type="ECO:0000256" key="2">
    <source>
        <dbReference type="SAM" id="Phobius"/>
    </source>
</evidence>
<proteinExistence type="predicted"/>
<feature type="compositionally biased region" description="Low complexity" evidence="1">
    <location>
        <begin position="8"/>
        <end position="18"/>
    </location>
</feature>